<keyword evidence="2" id="KW-0812">Transmembrane</keyword>
<dbReference type="Proteomes" id="UP001175271">
    <property type="component" value="Unassembled WGS sequence"/>
</dbReference>
<keyword evidence="4" id="KW-1185">Reference proteome</keyword>
<dbReference type="EMBL" id="JAUCMV010000004">
    <property type="protein sequence ID" value="KAK0407285.1"/>
    <property type="molecule type" value="Genomic_DNA"/>
</dbReference>
<keyword evidence="2" id="KW-0472">Membrane</keyword>
<evidence type="ECO:0000256" key="1">
    <source>
        <dbReference type="SAM" id="MobiDB-lite"/>
    </source>
</evidence>
<dbReference type="InterPro" id="IPR018737">
    <property type="entry name" value="DREAM_LIN52"/>
</dbReference>
<dbReference type="Pfam" id="PF10044">
    <property type="entry name" value="LIN52"/>
    <property type="match status" value="1"/>
</dbReference>
<evidence type="ECO:0000313" key="4">
    <source>
        <dbReference type="Proteomes" id="UP001175271"/>
    </source>
</evidence>
<dbReference type="AlphaFoldDB" id="A0AA39LS27"/>
<feature type="compositionally biased region" description="Polar residues" evidence="1">
    <location>
        <begin position="111"/>
        <end position="125"/>
    </location>
</feature>
<proteinExistence type="predicted"/>
<sequence length="202" mass="23015">MFALSRSLVRVAAQQTSRTRTLHKGVQSTPSFRVHEEEVGGVKQRFNYRSEIVDSWKLDRSHRNVWVSFAFIIIIGFTAFIYVKGTTMNDLNCHEKLGSDSMEEGRAPGTKSDSSQSSNPVQTSFSQKPVYERRFGAELTGEDVHLINELGKLPKEELLNRVNNLRNTVFVLDQEQEYQLTRARLMGIDTTPKPTPIKKENP</sequence>
<accession>A0AA39LS27</accession>
<dbReference type="GO" id="GO:0070176">
    <property type="term" value="C:DRM complex"/>
    <property type="evidence" value="ECO:0007669"/>
    <property type="project" value="InterPro"/>
</dbReference>
<organism evidence="3 4">
    <name type="scientific">Steinernema hermaphroditum</name>
    <dbReference type="NCBI Taxonomy" id="289476"/>
    <lineage>
        <taxon>Eukaryota</taxon>
        <taxon>Metazoa</taxon>
        <taxon>Ecdysozoa</taxon>
        <taxon>Nematoda</taxon>
        <taxon>Chromadorea</taxon>
        <taxon>Rhabditida</taxon>
        <taxon>Tylenchina</taxon>
        <taxon>Panagrolaimomorpha</taxon>
        <taxon>Strongyloidoidea</taxon>
        <taxon>Steinernematidae</taxon>
        <taxon>Steinernema</taxon>
    </lineage>
</organism>
<feature type="transmembrane region" description="Helical" evidence="2">
    <location>
        <begin position="65"/>
        <end position="83"/>
    </location>
</feature>
<evidence type="ECO:0000313" key="3">
    <source>
        <dbReference type="EMBL" id="KAK0407285.1"/>
    </source>
</evidence>
<evidence type="ECO:0000256" key="2">
    <source>
        <dbReference type="SAM" id="Phobius"/>
    </source>
</evidence>
<name>A0AA39LS27_9BILA</name>
<comment type="caution">
    <text evidence="3">The sequence shown here is derived from an EMBL/GenBank/DDBJ whole genome shotgun (WGS) entry which is preliminary data.</text>
</comment>
<gene>
    <name evidence="3" type="ORF">QR680_019117</name>
</gene>
<protein>
    <submittedName>
        <fullName evidence="3">Uncharacterized protein</fullName>
    </submittedName>
</protein>
<feature type="region of interest" description="Disordered" evidence="1">
    <location>
        <begin position="99"/>
        <end position="125"/>
    </location>
</feature>
<keyword evidence="2" id="KW-1133">Transmembrane helix</keyword>
<reference evidence="3" key="1">
    <citation type="submission" date="2023-06" db="EMBL/GenBank/DDBJ databases">
        <title>Genomic analysis of the entomopathogenic nematode Steinernema hermaphroditum.</title>
        <authorList>
            <person name="Schwarz E.M."/>
            <person name="Heppert J.K."/>
            <person name="Baniya A."/>
            <person name="Schwartz H.T."/>
            <person name="Tan C.-H."/>
            <person name="Antoshechkin I."/>
            <person name="Sternberg P.W."/>
            <person name="Goodrich-Blair H."/>
            <person name="Dillman A.R."/>
        </authorList>
    </citation>
    <scope>NUCLEOTIDE SEQUENCE</scope>
    <source>
        <strain evidence="3">PS9179</strain>
        <tissue evidence="3">Whole animal</tissue>
    </source>
</reference>
<dbReference type="GO" id="GO:0006355">
    <property type="term" value="P:regulation of DNA-templated transcription"/>
    <property type="evidence" value="ECO:0007669"/>
    <property type="project" value="InterPro"/>
</dbReference>